<evidence type="ECO:0000313" key="2">
    <source>
        <dbReference type="Proteomes" id="UP000291084"/>
    </source>
</evidence>
<evidence type="ECO:0000313" key="1">
    <source>
        <dbReference type="EMBL" id="BAT84045.1"/>
    </source>
</evidence>
<gene>
    <name evidence="1" type="primary">Vigan.04G131100</name>
    <name evidence="1" type="ORF">VIGAN_04131100</name>
</gene>
<organism evidence="1 2">
    <name type="scientific">Vigna angularis var. angularis</name>
    <dbReference type="NCBI Taxonomy" id="157739"/>
    <lineage>
        <taxon>Eukaryota</taxon>
        <taxon>Viridiplantae</taxon>
        <taxon>Streptophyta</taxon>
        <taxon>Embryophyta</taxon>
        <taxon>Tracheophyta</taxon>
        <taxon>Spermatophyta</taxon>
        <taxon>Magnoliopsida</taxon>
        <taxon>eudicotyledons</taxon>
        <taxon>Gunneridae</taxon>
        <taxon>Pentapetalae</taxon>
        <taxon>rosids</taxon>
        <taxon>fabids</taxon>
        <taxon>Fabales</taxon>
        <taxon>Fabaceae</taxon>
        <taxon>Papilionoideae</taxon>
        <taxon>50 kb inversion clade</taxon>
        <taxon>NPAAA clade</taxon>
        <taxon>indigoferoid/millettioid clade</taxon>
        <taxon>Phaseoleae</taxon>
        <taxon>Vigna</taxon>
    </lineage>
</organism>
<accession>A0A0S3RU81</accession>
<reference evidence="1 2" key="1">
    <citation type="journal article" date="2015" name="Sci. Rep.">
        <title>The power of single molecule real-time sequencing technology in the de novo assembly of a eukaryotic genome.</title>
        <authorList>
            <person name="Sakai H."/>
            <person name="Naito K."/>
            <person name="Ogiso-Tanaka E."/>
            <person name="Takahashi Y."/>
            <person name="Iseki K."/>
            <person name="Muto C."/>
            <person name="Satou K."/>
            <person name="Teruya K."/>
            <person name="Shiroma A."/>
            <person name="Shimoji M."/>
            <person name="Hirano T."/>
            <person name="Itoh T."/>
            <person name="Kaga A."/>
            <person name="Tomooka N."/>
        </authorList>
    </citation>
    <scope>NUCLEOTIDE SEQUENCE [LARGE SCALE GENOMIC DNA]</scope>
    <source>
        <strain evidence="2">cv. Shumari</strain>
    </source>
</reference>
<sequence>MNLCYMFFHSPSVPFSVRFCLRRWCPCCTGCCVSLIPTVEYSTPTQGCCYKSKVSSLFYIYHGNQRSNWRQVVHHNNSLSLCYWKCCHSRTTSGFNLLIRVQGSWKSRSESLSHKDIGLVIGDPL</sequence>
<dbReference type="AlphaFoldDB" id="A0A0S3RU81"/>
<keyword evidence="2" id="KW-1185">Reference proteome</keyword>
<dbReference type="EMBL" id="AP015037">
    <property type="protein sequence ID" value="BAT84045.1"/>
    <property type="molecule type" value="Genomic_DNA"/>
</dbReference>
<name>A0A0S3RU81_PHAAN</name>
<dbReference type="Proteomes" id="UP000291084">
    <property type="component" value="Chromosome 4"/>
</dbReference>
<protein>
    <submittedName>
        <fullName evidence="1">Uncharacterized protein</fullName>
    </submittedName>
</protein>
<proteinExistence type="predicted"/>